<dbReference type="AlphaFoldDB" id="A0AAU9IDR2"/>
<keyword evidence="1" id="KW-1133">Transmembrane helix</keyword>
<comment type="caution">
    <text evidence="2">The sequence shown here is derived from an EMBL/GenBank/DDBJ whole genome shotgun (WGS) entry which is preliminary data.</text>
</comment>
<organism evidence="2 3">
    <name type="scientific">Blepharisma stoltei</name>
    <dbReference type="NCBI Taxonomy" id="1481888"/>
    <lineage>
        <taxon>Eukaryota</taxon>
        <taxon>Sar</taxon>
        <taxon>Alveolata</taxon>
        <taxon>Ciliophora</taxon>
        <taxon>Postciliodesmatophora</taxon>
        <taxon>Heterotrichea</taxon>
        <taxon>Heterotrichida</taxon>
        <taxon>Blepharismidae</taxon>
        <taxon>Blepharisma</taxon>
    </lineage>
</organism>
<accession>A0AAU9IDR2</accession>
<keyword evidence="3" id="KW-1185">Reference proteome</keyword>
<keyword evidence="1" id="KW-0812">Transmembrane</keyword>
<evidence type="ECO:0000313" key="3">
    <source>
        <dbReference type="Proteomes" id="UP001162131"/>
    </source>
</evidence>
<feature type="transmembrane region" description="Helical" evidence="1">
    <location>
        <begin position="12"/>
        <end position="33"/>
    </location>
</feature>
<evidence type="ECO:0000256" key="1">
    <source>
        <dbReference type="SAM" id="Phobius"/>
    </source>
</evidence>
<name>A0AAU9IDR2_9CILI</name>
<evidence type="ECO:0000313" key="2">
    <source>
        <dbReference type="EMBL" id="CAG9311471.1"/>
    </source>
</evidence>
<dbReference type="EMBL" id="CAJZBQ010000004">
    <property type="protein sequence ID" value="CAG9311471.1"/>
    <property type="molecule type" value="Genomic_DNA"/>
</dbReference>
<reference evidence="2" key="1">
    <citation type="submission" date="2021-09" db="EMBL/GenBank/DDBJ databases">
        <authorList>
            <consortium name="AG Swart"/>
            <person name="Singh M."/>
            <person name="Singh A."/>
            <person name="Seah K."/>
            <person name="Emmerich C."/>
        </authorList>
    </citation>
    <scope>NUCLEOTIDE SEQUENCE</scope>
    <source>
        <strain evidence="2">ATCC30299</strain>
    </source>
</reference>
<protein>
    <submittedName>
        <fullName evidence="2">Uncharacterized protein</fullName>
    </submittedName>
</protein>
<keyword evidence="1" id="KW-0472">Membrane</keyword>
<dbReference type="Proteomes" id="UP001162131">
    <property type="component" value="Unassembled WGS sequence"/>
</dbReference>
<proteinExistence type="predicted"/>
<gene>
    <name evidence="2" type="ORF">BSTOLATCC_MIC3760</name>
</gene>
<sequence>MVRRYPQSDPWPYHLGVSVLMGGIFYVGFTGLLRTNKKLAIFAVPLGLFALQNLDIAQDGFRHRKE</sequence>